<evidence type="ECO:0000313" key="2">
    <source>
        <dbReference type="EMBL" id="CAD8089579.1"/>
    </source>
</evidence>
<dbReference type="Proteomes" id="UP000688137">
    <property type="component" value="Unassembled WGS sequence"/>
</dbReference>
<keyword evidence="1" id="KW-0472">Membrane</keyword>
<keyword evidence="3" id="KW-1185">Reference proteome</keyword>
<keyword evidence="1" id="KW-1133">Transmembrane helix</keyword>
<gene>
    <name evidence="2" type="ORF">PPRIM_AZ9-3.1.T0840011</name>
</gene>
<proteinExistence type="predicted"/>
<dbReference type="OMA" id="RREHYIY"/>
<evidence type="ECO:0000256" key="1">
    <source>
        <dbReference type="SAM" id="Phobius"/>
    </source>
</evidence>
<sequence>MRYLQVKSKIFQLYLRGLRGFFESQDVTVNKRKMRIILSFIFSLYSYGWIQHNWMKHEFDIRKQPNFLIPIWVYHARREHYIYYEQSRLARGLSTTFSYYDWDPVSQMVCYTDKQGKQKFEKSIFNRERLDIIDNALFEEIFRGEMTSEKIKRGSLLVAYELNCNNRFDLDNYLHYKPINPMDFIRGLHFQFYVQLGLTNQYRYDHFISKPDWLYEWEQWKIELNGMDRLNFFNKLIELK</sequence>
<keyword evidence="1" id="KW-0812">Transmembrane</keyword>
<feature type="transmembrane region" description="Helical" evidence="1">
    <location>
        <begin position="36"/>
        <end position="55"/>
    </location>
</feature>
<dbReference type="EMBL" id="CAJJDM010000087">
    <property type="protein sequence ID" value="CAD8089579.1"/>
    <property type="molecule type" value="Genomic_DNA"/>
</dbReference>
<accession>A0A8S1NE93</accession>
<protein>
    <submittedName>
        <fullName evidence="2">Uncharacterized protein</fullName>
    </submittedName>
</protein>
<evidence type="ECO:0000313" key="3">
    <source>
        <dbReference type="Proteomes" id="UP000688137"/>
    </source>
</evidence>
<dbReference type="AlphaFoldDB" id="A0A8S1NE93"/>
<reference evidence="2" key="1">
    <citation type="submission" date="2021-01" db="EMBL/GenBank/DDBJ databases">
        <authorList>
            <consortium name="Genoscope - CEA"/>
            <person name="William W."/>
        </authorList>
    </citation>
    <scope>NUCLEOTIDE SEQUENCE</scope>
</reference>
<comment type="caution">
    <text evidence="2">The sequence shown here is derived from an EMBL/GenBank/DDBJ whole genome shotgun (WGS) entry which is preliminary data.</text>
</comment>
<name>A0A8S1NE93_PARPR</name>
<organism evidence="2 3">
    <name type="scientific">Paramecium primaurelia</name>
    <dbReference type="NCBI Taxonomy" id="5886"/>
    <lineage>
        <taxon>Eukaryota</taxon>
        <taxon>Sar</taxon>
        <taxon>Alveolata</taxon>
        <taxon>Ciliophora</taxon>
        <taxon>Intramacronucleata</taxon>
        <taxon>Oligohymenophorea</taxon>
        <taxon>Peniculida</taxon>
        <taxon>Parameciidae</taxon>
        <taxon>Paramecium</taxon>
    </lineage>
</organism>